<dbReference type="AlphaFoldDB" id="A0ABD2N1E5"/>
<evidence type="ECO:0000313" key="4">
    <source>
        <dbReference type="EMBL" id="KAL3272503.1"/>
    </source>
</evidence>
<dbReference type="SUPFAM" id="SSF52540">
    <property type="entry name" value="P-loop containing nucleoside triphosphate hydrolases"/>
    <property type="match status" value="1"/>
</dbReference>
<accession>A0ABD2N1E5</accession>
<dbReference type="InterPro" id="IPR000863">
    <property type="entry name" value="Sulfotransferase_dom"/>
</dbReference>
<gene>
    <name evidence="4" type="ORF">HHI36_013979</name>
</gene>
<dbReference type="Gene3D" id="3.40.50.300">
    <property type="entry name" value="P-loop containing nucleotide triphosphate hydrolases"/>
    <property type="match status" value="1"/>
</dbReference>
<keyword evidence="5" id="KW-1185">Reference proteome</keyword>
<comment type="caution">
    <text evidence="4">The sequence shown here is derived from an EMBL/GenBank/DDBJ whole genome shotgun (WGS) entry which is preliminary data.</text>
</comment>
<dbReference type="GO" id="GO:0016740">
    <property type="term" value="F:transferase activity"/>
    <property type="evidence" value="ECO:0007669"/>
    <property type="project" value="UniProtKB-KW"/>
</dbReference>
<comment type="similarity">
    <text evidence="1">Belongs to the sulfotransferase 1 family.</text>
</comment>
<evidence type="ECO:0000259" key="3">
    <source>
        <dbReference type="Pfam" id="PF00685"/>
    </source>
</evidence>
<dbReference type="EMBL" id="JABFTP020000062">
    <property type="protein sequence ID" value="KAL3272503.1"/>
    <property type="molecule type" value="Genomic_DNA"/>
</dbReference>
<reference evidence="4 5" key="1">
    <citation type="journal article" date="2021" name="BMC Biol.">
        <title>Horizontally acquired antibacterial genes associated with adaptive radiation of ladybird beetles.</title>
        <authorList>
            <person name="Li H.S."/>
            <person name="Tang X.F."/>
            <person name="Huang Y.H."/>
            <person name="Xu Z.Y."/>
            <person name="Chen M.L."/>
            <person name="Du X.Y."/>
            <person name="Qiu B.Y."/>
            <person name="Chen P.T."/>
            <person name="Zhang W."/>
            <person name="Slipinski A."/>
            <person name="Escalona H.E."/>
            <person name="Waterhouse R.M."/>
            <person name="Zwick A."/>
            <person name="Pang H."/>
        </authorList>
    </citation>
    <scope>NUCLEOTIDE SEQUENCE [LARGE SCALE GENOMIC DNA]</scope>
    <source>
        <strain evidence="4">SYSU2018</strain>
    </source>
</reference>
<dbReference type="PANTHER" id="PTHR11783">
    <property type="entry name" value="SULFOTRANSFERASE SULT"/>
    <property type="match status" value="1"/>
</dbReference>
<keyword evidence="2" id="KW-0808">Transferase</keyword>
<protein>
    <recommendedName>
        <fullName evidence="3">Sulfotransferase domain-containing protein</fullName>
    </recommendedName>
</protein>
<evidence type="ECO:0000256" key="2">
    <source>
        <dbReference type="ARBA" id="ARBA00022679"/>
    </source>
</evidence>
<dbReference type="Pfam" id="PF00685">
    <property type="entry name" value="Sulfotransfer_1"/>
    <property type="match status" value="1"/>
</dbReference>
<proteinExistence type="inferred from homology"/>
<sequence>MLKQAWERRHHQKLLFLFYEEVNADKKEAVLKIADFIGKKLTEQELEKLLNHIDIENFRHNKSVNNDHFVDVGKYAKTEKYSFIRQGKNGSWKDLFPENLVPEIDEWIKKELSQIPDFEMPESWKNIMELK</sequence>
<name>A0ABD2N1E5_9CUCU</name>
<dbReference type="Proteomes" id="UP001516400">
    <property type="component" value="Unassembled WGS sequence"/>
</dbReference>
<dbReference type="InterPro" id="IPR027417">
    <property type="entry name" value="P-loop_NTPase"/>
</dbReference>
<evidence type="ECO:0000313" key="5">
    <source>
        <dbReference type="Proteomes" id="UP001516400"/>
    </source>
</evidence>
<evidence type="ECO:0000256" key="1">
    <source>
        <dbReference type="ARBA" id="ARBA00005771"/>
    </source>
</evidence>
<organism evidence="4 5">
    <name type="scientific">Cryptolaemus montrouzieri</name>
    <dbReference type="NCBI Taxonomy" id="559131"/>
    <lineage>
        <taxon>Eukaryota</taxon>
        <taxon>Metazoa</taxon>
        <taxon>Ecdysozoa</taxon>
        <taxon>Arthropoda</taxon>
        <taxon>Hexapoda</taxon>
        <taxon>Insecta</taxon>
        <taxon>Pterygota</taxon>
        <taxon>Neoptera</taxon>
        <taxon>Endopterygota</taxon>
        <taxon>Coleoptera</taxon>
        <taxon>Polyphaga</taxon>
        <taxon>Cucujiformia</taxon>
        <taxon>Coccinelloidea</taxon>
        <taxon>Coccinellidae</taxon>
        <taxon>Scymninae</taxon>
        <taxon>Scymnini</taxon>
        <taxon>Cryptolaemus</taxon>
    </lineage>
</organism>
<feature type="domain" description="Sulfotransferase" evidence="3">
    <location>
        <begin position="2"/>
        <end position="115"/>
    </location>
</feature>